<dbReference type="InterPro" id="IPR011009">
    <property type="entry name" value="Kinase-like_dom_sf"/>
</dbReference>
<feature type="compositionally biased region" description="Basic residues" evidence="7">
    <location>
        <begin position="439"/>
        <end position="449"/>
    </location>
</feature>
<feature type="region of interest" description="Disordered" evidence="7">
    <location>
        <begin position="367"/>
        <end position="394"/>
    </location>
</feature>
<sequence length="824" mass="91058">MSTLFHSPEDISSSDSEPLPEFDPGETDGWPGQSQKAPTGTSTDTAEASTPSHEYGTSQYEQIETSNRLDQGDIPELNAEGQAAMMTAALLEFYCNSRAVDILNGQPGSHGRYTRDSPEAKFLGRHMYAYKSQFLSHHGVIAGGVDGEDWESTRQNFRDNLDVLGVAALGDADLGGRSPRPSSRGAVGQAAGMVDTGQLQRRLEGLDLENIRNFTPRGASRPSLHRRITDKAHAEAPNKPMPPNIADLVKHTRTPFPQLPINLPVLYPQAMNFPTSRYTVEFEEEAMIGRGSYGAVFRVRHHVDGQVYAVKKIPLGEKRLRQVQERGLRALDHILKEVRTLARLEHPNVVRYFGAWAECPSGPIIETSPTSFPVGQREMDDNQQPLLSPVSSSPRNDELNFSIVFEDSSHGIVFENSSTNRESEVDESELSSDSPGARRDKRKFYRKSSGRGDTGDDEVQSLPRHFDFPTPGQTTTESETNDDVFSDGMGHSGSMAHISRKVDLVKPGPVLMLHIQMSLHPLSLAKYLIAKPVTSGPQPSQHCYHLVPSLKIILGVLAGVEYLHDTGIVHRDLKPANIFLSPAGAQDSPCPTCKKAGAERTWYTAPRIGDFGLVAEISQCQDEDKGLFGSVYSSTGTHARPVGTEFYRPPIVTSSYPSSRHSTHHEINDNSGGRSGNEIHHSKIRSALSIDESLDVFALGVILFELLYKFETRMERQMTLCDLTCSPNTRIKHHRQDHEHQRRPSRLVPKLPPDFATKVDCSGIFKDESEGGTTDILRKLTGCINGMLDPDPRCRWSCKDVQRCLNDIVSRCENPTWNGGVGLN</sequence>
<feature type="region of interest" description="Disordered" evidence="7">
    <location>
        <begin position="654"/>
        <end position="678"/>
    </location>
</feature>
<dbReference type="Gene3D" id="3.30.200.20">
    <property type="entry name" value="Phosphorylase Kinase, domain 1"/>
    <property type="match status" value="1"/>
</dbReference>
<evidence type="ECO:0000313" key="10">
    <source>
        <dbReference type="Proteomes" id="UP000053573"/>
    </source>
</evidence>
<protein>
    <recommendedName>
        <fullName evidence="8">Protein kinase domain-containing protein</fullName>
    </recommendedName>
</protein>
<name>A0A0H1BP54_9EURO</name>
<dbReference type="Proteomes" id="UP000053573">
    <property type="component" value="Unassembled WGS sequence"/>
</dbReference>
<dbReference type="GO" id="GO:1990625">
    <property type="term" value="P:negative regulation of cytoplasmic translational initiation in response to stress"/>
    <property type="evidence" value="ECO:0007669"/>
    <property type="project" value="TreeGrafter"/>
</dbReference>
<feature type="domain" description="Protein kinase" evidence="8">
    <location>
        <begin position="282"/>
        <end position="809"/>
    </location>
</feature>
<dbReference type="EMBL" id="LDEV01000644">
    <property type="protein sequence ID" value="KLJ12883.1"/>
    <property type="molecule type" value="Genomic_DNA"/>
</dbReference>
<accession>A0A0H1BP54</accession>
<evidence type="ECO:0000256" key="3">
    <source>
        <dbReference type="ARBA" id="ARBA00022777"/>
    </source>
</evidence>
<keyword evidence="10" id="KW-1185">Reference proteome</keyword>
<comment type="caution">
    <text evidence="9">The sequence shown here is derived from an EMBL/GenBank/DDBJ whole genome shotgun (WGS) entry which is preliminary data.</text>
</comment>
<dbReference type="InterPro" id="IPR050339">
    <property type="entry name" value="CC_SR_Kinase"/>
</dbReference>
<dbReference type="PROSITE" id="PS50011">
    <property type="entry name" value="PROTEIN_KINASE_DOM"/>
    <property type="match status" value="1"/>
</dbReference>
<dbReference type="InterPro" id="IPR008271">
    <property type="entry name" value="Ser/Thr_kinase_AS"/>
</dbReference>
<dbReference type="STRING" id="2060906.A0A0H1BP54"/>
<feature type="compositionally biased region" description="Polar residues" evidence="7">
    <location>
        <begin position="32"/>
        <end position="59"/>
    </location>
</feature>
<dbReference type="SMART" id="SM00220">
    <property type="entry name" value="S_TKc"/>
    <property type="match status" value="1"/>
</dbReference>
<dbReference type="OrthoDB" id="1405469at2759"/>
<feature type="region of interest" description="Disordered" evidence="7">
    <location>
        <begin position="416"/>
        <end position="483"/>
    </location>
</feature>
<dbReference type="Gene3D" id="1.10.510.10">
    <property type="entry name" value="Transferase(Phosphotransferase) domain 1"/>
    <property type="match status" value="1"/>
</dbReference>
<keyword evidence="1" id="KW-0808">Transferase</keyword>
<evidence type="ECO:0000256" key="4">
    <source>
        <dbReference type="ARBA" id="ARBA00022840"/>
    </source>
</evidence>
<proteinExistence type="inferred from homology"/>
<organism evidence="9 10">
    <name type="scientific">Blastomyces silverae</name>
    <dbReference type="NCBI Taxonomy" id="2060906"/>
    <lineage>
        <taxon>Eukaryota</taxon>
        <taxon>Fungi</taxon>
        <taxon>Dikarya</taxon>
        <taxon>Ascomycota</taxon>
        <taxon>Pezizomycotina</taxon>
        <taxon>Eurotiomycetes</taxon>
        <taxon>Eurotiomycetidae</taxon>
        <taxon>Onygenales</taxon>
        <taxon>Ajellomycetaceae</taxon>
        <taxon>Blastomyces</taxon>
    </lineage>
</organism>
<evidence type="ECO:0000256" key="2">
    <source>
        <dbReference type="ARBA" id="ARBA00022741"/>
    </source>
</evidence>
<dbReference type="AlphaFoldDB" id="A0A0H1BP54"/>
<keyword evidence="4 6" id="KW-0067">ATP-binding</keyword>
<evidence type="ECO:0000256" key="7">
    <source>
        <dbReference type="SAM" id="MobiDB-lite"/>
    </source>
</evidence>
<evidence type="ECO:0000256" key="5">
    <source>
        <dbReference type="ARBA" id="ARBA00037982"/>
    </source>
</evidence>
<dbReference type="PROSITE" id="PS00108">
    <property type="entry name" value="PROTEIN_KINASE_ST"/>
    <property type="match status" value="1"/>
</dbReference>
<dbReference type="PANTHER" id="PTHR11042:SF195">
    <property type="entry name" value="KINASE, PUTATIVE (AFU_ORTHOLOGUE AFUA_2G16620)-RELATED"/>
    <property type="match status" value="1"/>
</dbReference>
<evidence type="ECO:0000256" key="1">
    <source>
        <dbReference type="ARBA" id="ARBA00022679"/>
    </source>
</evidence>
<keyword evidence="2 6" id="KW-0547">Nucleotide-binding</keyword>
<dbReference type="GO" id="GO:0005524">
    <property type="term" value="F:ATP binding"/>
    <property type="evidence" value="ECO:0007669"/>
    <property type="project" value="UniProtKB-UniRule"/>
</dbReference>
<dbReference type="Pfam" id="PF00069">
    <property type="entry name" value="Pkinase"/>
    <property type="match status" value="2"/>
</dbReference>
<dbReference type="GO" id="GO:0004694">
    <property type="term" value="F:eukaryotic translation initiation factor 2alpha kinase activity"/>
    <property type="evidence" value="ECO:0007669"/>
    <property type="project" value="TreeGrafter"/>
</dbReference>
<feature type="region of interest" description="Disordered" evidence="7">
    <location>
        <begin position="1"/>
        <end position="59"/>
    </location>
</feature>
<comment type="similarity">
    <text evidence="5">Belongs to the protein kinase superfamily. Ser/Thr protein kinase family. GCN2 subfamily.</text>
</comment>
<dbReference type="InterPro" id="IPR017441">
    <property type="entry name" value="Protein_kinase_ATP_BS"/>
</dbReference>
<evidence type="ECO:0000313" key="9">
    <source>
        <dbReference type="EMBL" id="KLJ12883.1"/>
    </source>
</evidence>
<evidence type="ECO:0000259" key="8">
    <source>
        <dbReference type="PROSITE" id="PS50011"/>
    </source>
</evidence>
<gene>
    <name evidence="9" type="ORF">EMPG_12142</name>
</gene>
<dbReference type="GO" id="GO:0005829">
    <property type="term" value="C:cytosol"/>
    <property type="evidence" value="ECO:0007669"/>
    <property type="project" value="TreeGrafter"/>
</dbReference>
<dbReference type="PROSITE" id="PS00107">
    <property type="entry name" value="PROTEIN_KINASE_ATP"/>
    <property type="match status" value="1"/>
</dbReference>
<dbReference type="SUPFAM" id="SSF56112">
    <property type="entry name" value="Protein kinase-like (PK-like)"/>
    <property type="match status" value="1"/>
</dbReference>
<keyword evidence="3" id="KW-0418">Kinase</keyword>
<dbReference type="GO" id="GO:0005634">
    <property type="term" value="C:nucleus"/>
    <property type="evidence" value="ECO:0007669"/>
    <property type="project" value="TreeGrafter"/>
</dbReference>
<feature type="binding site" evidence="6">
    <location>
        <position position="312"/>
    </location>
    <ligand>
        <name>ATP</name>
        <dbReference type="ChEBI" id="CHEBI:30616"/>
    </ligand>
</feature>
<evidence type="ECO:0000256" key="6">
    <source>
        <dbReference type="PROSITE-ProRule" id="PRU10141"/>
    </source>
</evidence>
<feature type="compositionally biased region" description="Low complexity" evidence="7">
    <location>
        <begin position="385"/>
        <end position="394"/>
    </location>
</feature>
<reference evidence="10" key="1">
    <citation type="journal article" date="2015" name="PLoS Genet.">
        <title>The dynamic genome and transcriptome of the human fungal pathogen Blastomyces and close relative Emmonsia.</title>
        <authorList>
            <person name="Munoz J.F."/>
            <person name="Gauthier G.M."/>
            <person name="Desjardins C.A."/>
            <person name="Gallo J.E."/>
            <person name="Holder J."/>
            <person name="Sullivan T.D."/>
            <person name="Marty A.J."/>
            <person name="Carmen J.C."/>
            <person name="Chen Z."/>
            <person name="Ding L."/>
            <person name="Gujja S."/>
            <person name="Magrini V."/>
            <person name="Misas E."/>
            <person name="Mitreva M."/>
            <person name="Priest M."/>
            <person name="Saif S."/>
            <person name="Whiston E.A."/>
            <person name="Young S."/>
            <person name="Zeng Q."/>
            <person name="Goldman W.E."/>
            <person name="Mardis E.R."/>
            <person name="Taylor J.W."/>
            <person name="McEwen J.G."/>
            <person name="Clay O.K."/>
            <person name="Klein B.S."/>
            <person name="Cuomo C.A."/>
        </authorList>
    </citation>
    <scope>NUCLEOTIDE SEQUENCE [LARGE SCALE GENOMIC DNA]</scope>
    <source>
        <strain evidence="10">UAMH 139</strain>
    </source>
</reference>
<dbReference type="InterPro" id="IPR000719">
    <property type="entry name" value="Prot_kinase_dom"/>
</dbReference>
<dbReference type="PANTHER" id="PTHR11042">
    <property type="entry name" value="EUKARYOTIC TRANSLATION INITIATION FACTOR 2-ALPHA KINASE EIF2-ALPHA KINASE -RELATED"/>
    <property type="match status" value="1"/>
</dbReference>